<dbReference type="InterPro" id="IPR027268">
    <property type="entry name" value="Peptidase_M4/M1_CTD_sf"/>
</dbReference>
<dbReference type="OrthoDB" id="3227768at2759"/>
<evidence type="ECO:0000256" key="9">
    <source>
        <dbReference type="ARBA" id="ARBA00023049"/>
    </source>
</evidence>
<evidence type="ECO:0000256" key="7">
    <source>
        <dbReference type="ARBA" id="ARBA00022801"/>
    </source>
</evidence>
<dbReference type="Gene3D" id="3.10.170.10">
    <property type="match status" value="1"/>
</dbReference>
<dbReference type="VEuPathDB" id="FungiDB:A9K55_004778"/>
<evidence type="ECO:0000256" key="2">
    <source>
        <dbReference type="ARBA" id="ARBA00006006"/>
    </source>
</evidence>
<keyword evidence="3 13" id="KW-0964">Secreted</keyword>
<dbReference type="GO" id="GO:0006508">
    <property type="term" value="P:proteolysis"/>
    <property type="evidence" value="ECO:0007669"/>
    <property type="project" value="UniProtKB-KW"/>
</dbReference>
<feature type="binding site" evidence="12">
    <location>
        <position position="460"/>
    </location>
    <ligand>
        <name>Zn(2+)</name>
        <dbReference type="ChEBI" id="CHEBI:29105"/>
        <note>catalytic</note>
    </ligand>
</feature>
<dbReference type="PRINTS" id="PR00999">
    <property type="entry name" value="FUNGALYSIN"/>
</dbReference>
<dbReference type="InterPro" id="IPR001842">
    <property type="entry name" value="Peptidase_M36"/>
</dbReference>
<evidence type="ECO:0000256" key="13">
    <source>
        <dbReference type="RuleBase" id="RU364017"/>
    </source>
</evidence>
<dbReference type="PANTHER" id="PTHR33478:SF1">
    <property type="entry name" value="EXTRACELLULAR METALLOPROTEINASE MEP"/>
    <property type="match status" value="1"/>
</dbReference>
<evidence type="ECO:0000256" key="8">
    <source>
        <dbReference type="ARBA" id="ARBA00022833"/>
    </source>
</evidence>
<keyword evidence="7 13" id="KW-0378">Hydrolase</keyword>
<evidence type="ECO:0000256" key="3">
    <source>
        <dbReference type="ARBA" id="ARBA00022525"/>
    </source>
</evidence>
<keyword evidence="10 13" id="KW-0865">Zymogen</keyword>
<evidence type="ECO:0000259" key="14">
    <source>
        <dbReference type="Pfam" id="PF07504"/>
    </source>
</evidence>
<dbReference type="Gene3D" id="1.10.390.10">
    <property type="entry name" value="Neutral Protease Domain 2"/>
    <property type="match status" value="1"/>
</dbReference>
<sequence length="638" mass="69049">MRSLAVLGLAGLAANVQAHPVHDDQHPAALSRRGVDINQFTMPDVSNYTASTDVGSNAAAAAVGKRETYVETATEFLKKELPGAKFRLVDDHFVSASGVAHVNFRQTHNGIDIDNGDFKVNVGSDGKIFSFGNNFFAGKLPQVDPGKKPNHINPVDALKGVAQKLGLPIDAGRATAENKEDNVFVIKSTSGTQSDPEAKLVYFSDGKGGLTLSWRVETDLKDNWLLTYVDAKEPTKVHGVVDYVADAASFQVFPFGAVADPSVGSRVIVKDPWTSASPFGWLSDGTTNYTTTEGNNGHAQNNPTGGDVWVSNYRPKNAERKFEYPYSSSLEPKDYVDFSATQLFYTSNSYHDLLYALGFTEVAGNFQDNNNGKGGRAADGVILNTQDGSGVNNAYFSTPPDGQRGRMLMYVWDKSEPNRDSSLDSGVVIHEYTHGLSNRLTGGPANSGCLSSTEPRGMGEGWSDFFAVALDVKKTQTRAYDNAFGAWIFNNPRGIRTFPYSTSLTTNTHTYAKADGLTSQHAIGNIWATMLYEVLWNLIDKHGNSGAYYPTLNSKGAPQGDGRFLAMKLALDGMALQTCNPNFVQARNAILDADRALTGSANHCEIWKGFAKRGLGQGARYNSSKRTEDFTIPAGICN</sequence>
<keyword evidence="4 13" id="KW-0645">Protease</keyword>
<protein>
    <recommendedName>
        <fullName evidence="13">Extracellular metalloproteinase</fullName>
        <ecNumber evidence="13">3.4.24.-</ecNumber>
    </recommendedName>
    <alternativeName>
        <fullName evidence="13">Fungalysin</fullName>
    </alternativeName>
</protein>
<feature type="signal peptide" evidence="13">
    <location>
        <begin position="1"/>
        <end position="18"/>
    </location>
</feature>
<dbReference type="Proteomes" id="UP000323067">
    <property type="component" value="Chromosome v"/>
</dbReference>
<evidence type="ECO:0000313" key="15">
    <source>
        <dbReference type="EMBL" id="ATY63887.1"/>
    </source>
</evidence>
<reference evidence="15 16" key="1">
    <citation type="journal article" date="2017" name="BMC Genomics">
        <title>Chromosome level assembly and secondary metabolite potential of the parasitic fungus Cordyceps militaris.</title>
        <authorList>
            <person name="Kramer G.J."/>
            <person name="Nodwell J.R."/>
        </authorList>
    </citation>
    <scope>NUCLEOTIDE SEQUENCE [LARGE SCALE GENOMIC DNA]</scope>
    <source>
        <strain evidence="15 16">ATCC 34164</strain>
    </source>
</reference>
<evidence type="ECO:0000256" key="11">
    <source>
        <dbReference type="PIRSR" id="PIRSR601842-1"/>
    </source>
</evidence>
<dbReference type="GO" id="GO:0005576">
    <property type="term" value="C:extracellular region"/>
    <property type="evidence" value="ECO:0007669"/>
    <property type="project" value="UniProtKB-SubCell"/>
</dbReference>
<dbReference type="Pfam" id="PF07504">
    <property type="entry name" value="FTP"/>
    <property type="match status" value="1"/>
</dbReference>
<evidence type="ECO:0000256" key="12">
    <source>
        <dbReference type="PIRSR" id="PIRSR601842-2"/>
    </source>
</evidence>
<keyword evidence="9 13" id="KW-0482">Metalloprotease</keyword>
<dbReference type="InterPro" id="IPR011096">
    <property type="entry name" value="FTP_domain"/>
</dbReference>
<evidence type="ECO:0000256" key="6">
    <source>
        <dbReference type="ARBA" id="ARBA00022729"/>
    </source>
</evidence>
<feature type="active site" evidence="11">
    <location>
        <position position="431"/>
    </location>
</feature>
<dbReference type="Pfam" id="PF02128">
    <property type="entry name" value="Peptidase_M36"/>
    <property type="match status" value="1"/>
</dbReference>
<feature type="chain" id="PRO_5013985153" description="Extracellular metalloproteinase" evidence="13">
    <location>
        <begin position="19"/>
        <end position="638"/>
    </location>
</feature>
<name>A0A2H4SL97_CORMI</name>
<evidence type="ECO:0000256" key="4">
    <source>
        <dbReference type="ARBA" id="ARBA00022670"/>
    </source>
</evidence>
<comment type="cofactor">
    <cofactor evidence="12">
        <name>Zn(2+)</name>
        <dbReference type="ChEBI" id="CHEBI:29105"/>
    </cofactor>
    <text evidence="12">Binds 1 zinc ion per subunit.</text>
</comment>
<keyword evidence="8 12" id="KW-0862">Zinc</keyword>
<organism evidence="15 16">
    <name type="scientific">Cordyceps militaris</name>
    <name type="common">Caterpillar fungus</name>
    <name type="synonym">Clavaria militaris</name>
    <dbReference type="NCBI Taxonomy" id="73501"/>
    <lineage>
        <taxon>Eukaryota</taxon>
        <taxon>Fungi</taxon>
        <taxon>Dikarya</taxon>
        <taxon>Ascomycota</taxon>
        <taxon>Pezizomycotina</taxon>
        <taxon>Sordariomycetes</taxon>
        <taxon>Hypocreomycetidae</taxon>
        <taxon>Hypocreales</taxon>
        <taxon>Cordycipitaceae</taxon>
        <taxon>Cordyceps</taxon>
    </lineage>
</organism>
<dbReference type="GO" id="GO:0008270">
    <property type="term" value="F:zinc ion binding"/>
    <property type="evidence" value="ECO:0007669"/>
    <property type="project" value="InterPro"/>
</dbReference>
<dbReference type="EC" id="3.4.24.-" evidence="13"/>
<comment type="similarity">
    <text evidence="2 13">Belongs to the peptidase M36 family.</text>
</comment>
<evidence type="ECO:0000256" key="1">
    <source>
        <dbReference type="ARBA" id="ARBA00004613"/>
    </source>
</evidence>
<dbReference type="GO" id="GO:0004222">
    <property type="term" value="F:metalloendopeptidase activity"/>
    <property type="evidence" value="ECO:0007669"/>
    <property type="project" value="InterPro"/>
</dbReference>
<dbReference type="SUPFAM" id="SSF55486">
    <property type="entry name" value="Metalloproteases ('zincins'), catalytic domain"/>
    <property type="match status" value="1"/>
</dbReference>
<feature type="binding site" evidence="12">
    <location>
        <position position="434"/>
    </location>
    <ligand>
        <name>Zn(2+)</name>
        <dbReference type="ChEBI" id="CHEBI:29105"/>
        <note>catalytic</note>
    </ligand>
</feature>
<dbReference type="EMBL" id="CP023325">
    <property type="protein sequence ID" value="ATY63887.1"/>
    <property type="molecule type" value="Genomic_DNA"/>
</dbReference>
<feature type="binding site" evidence="12">
    <location>
        <position position="430"/>
    </location>
    <ligand>
        <name>Zn(2+)</name>
        <dbReference type="ChEBI" id="CHEBI:29105"/>
        <note>catalytic</note>
    </ligand>
</feature>
<evidence type="ECO:0000313" key="16">
    <source>
        <dbReference type="Proteomes" id="UP000323067"/>
    </source>
</evidence>
<dbReference type="AlphaFoldDB" id="A0A2H4SL97"/>
<dbReference type="PANTHER" id="PTHR33478">
    <property type="entry name" value="EXTRACELLULAR METALLOPROTEINASE MEP"/>
    <property type="match status" value="1"/>
</dbReference>
<keyword evidence="5 12" id="KW-0479">Metal-binding</keyword>
<evidence type="ECO:0000256" key="10">
    <source>
        <dbReference type="ARBA" id="ARBA00023145"/>
    </source>
</evidence>
<proteinExistence type="inferred from homology"/>
<dbReference type="VEuPathDB" id="FungiDB:CCM_01552"/>
<gene>
    <name evidence="15" type="ORF">A9K55_004778</name>
</gene>
<keyword evidence="6 13" id="KW-0732">Signal</keyword>
<dbReference type="CDD" id="cd09596">
    <property type="entry name" value="M36"/>
    <property type="match status" value="1"/>
</dbReference>
<dbReference type="InterPro" id="IPR050371">
    <property type="entry name" value="Fungal_virulence_M36"/>
</dbReference>
<accession>A0A2H4SL97</accession>
<evidence type="ECO:0000256" key="5">
    <source>
        <dbReference type="ARBA" id="ARBA00022723"/>
    </source>
</evidence>
<feature type="domain" description="FTP" evidence="14">
    <location>
        <begin position="85"/>
        <end position="135"/>
    </location>
</feature>
<comment type="subcellular location">
    <subcellularLocation>
        <location evidence="1 13">Secreted</location>
    </subcellularLocation>
</comment>